<dbReference type="Gene3D" id="1.10.1740.10">
    <property type="match status" value="1"/>
</dbReference>
<keyword evidence="2" id="KW-0805">Transcription regulation</keyword>
<dbReference type="NCBIfam" id="TIGR02937">
    <property type="entry name" value="sigma70-ECF"/>
    <property type="match status" value="1"/>
</dbReference>
<evidence type="ECO:0000256" key="5">
    <source>
        <dbReference type="ARBA" id="ARBA00023163"/>
    </source>
</evidence>
<dbReference type="InterPro" id="IPR036388">
    <property type="entry name" value="WH-like_DNA-bd_sf"/>
</dbReference>
<dbReference type="Proteomes" id="UP000294498">
    <property type="component" value="Unassembled WGS sequence"/>
</dbReference>
<evidence type="ECO:0000256" key="3">
    <source>
        <dbReference type="ARBA" id="ARBA00023082"/>
    </source>
</evidence>
<evidence type="ECO:0000313" key="9">
    <source>
        <dbReference type="Proteomes" id="UP000294498"/>
    </source>
</evidence>
<evidence type="ECO:0000313" key="8">
    <source>
        <dbReference type="EMBL" id="TDX00778.1"/>
    </source>
</evidence>
<keyword evidence="3" id="KW-0731">Sigma factor</keyword>
<comment type="similarity">
    <text evidence="1">Belongs to the sigma-70 factor family. ECF subfamily.</text>
</comment>
<evidence type="ECO:0000256" key="2">
    <source>
        <dbReference type="ARBA" id="ARBA00023015"/>
    </source>
</evidence>
<dbReference type="InterPro" id="IPR014284">
    <property type="entry name" value="RNA_pol_sigma-70_dom"/>
</dbReference>
<keyword evidence="4" id="KW-0238">DNA-binding</keyword>
<dbReference type="PANTHER" id="PTHR43133">
    <property type="entry name" value="RNA POLYMERASE ECF-TYPE SIGMA FACTO"/>
    <property type="match status" value="1"/>
</dbReference>
<dbReference type="InterPro" id="IPR007627">
    <property type="entry name" value="RNA_pol_sigma70_r2"/>
</dbReference>
<evidence type="ECO:0000259" key="6">
    <source>
        <dbReference type="Pfam" id="PF04542"/>
    </source>
</evidence>
<dbReference type="SUPFAM" id="SSF88659">
    <property type="entry name" value="Sigma3 and sigma4 domains of RNA polymerase sigma factors"/>
    <property type="match status" value="1"/>
</dbReference>
<feature type="domain" description="RNA polymerase sigma-70 region 2" evidence="6">
    <location>
        <begin position="30"/>
        <end position="96"/>
    </location>
</feature>
<comment type="caution">
    <text evidence="8">The sequence shown here is derived from an EMBL/GenBank/DDBJ whole genome shotgun (WGS) entry which is preliminary data.</text>
</comment>
<dbReference type="Gene3D" id="1.10.10.10">
    <property type="entry name" value="Winged helix-like DNA-binding domain superfamily/Winged helix DNA-binding domain"/>
    <property type="match status" value="1"/>
</dbReference>
<dbReference type="Pfam" id="PF04542">
    <property type="entry name" value="Sigma70_r2"/>
    <property type="match status" value="1"/>
</dbReference>
<organism evidence="8 9">
    <name type="scientific">Dinghuibacter silviterrae</name>
    <dbReference type="NCBI Taxonomy" id="1539049"/>
    <lineage>
        <taxon>Bacteria</taxon>
        <taxon>Pseudomonadati</taxon>
        <taxon>Bacteroidota</taxon>
        <taxon>Chitinophagia</taxon>
        <taxon>Chitinophagales</taxon>
        <taxon>Chitinophagaceae</taxon>
        <taxon>Dinghuibacter</taxon>
    </lineage>
</organism>
<protein>
    <submittedName>
        <fullName evidence="8">RNA polymerase sigma-70 factor (ECF subfamily)</fullName>
    </submittedName>
</protein>
<dbReference type="RefSeq" id="WP_133992755.1">
    <property type="nucleotide sequence ID" value="NZ_SODV01000001.1"/>
</dbReference>
<accession>A0A4R8DSF2</accession>
<keyword evidence="9" id="KW-1185">Reference proteome</keyword>
<dbReference type="PANTHER" id="PTHR43133:SF8">
    <property type="entry name" value="RNA POLYMERASE SIGMA FACTOR HI_1459-RELATED"/>
    <property type="match status" value="1"/>
</dbReference>
<evidence type="ECO:0000259" key="7">
    <source>
        <dbReference type="Pfam" id="PF08281"/>
    </source>
</evidence>
<dbReference type="EMBL" id="SODV01000001">
    <property type="protein sequence ID" value="TDX00778.1"/>
    <property type="molecule type" value="Genomic_DNA"/>
</dbReference>
<feature type="domain" description="RNA polymerase sigma factor 70 region 4 type 2" evidence="7">
    <location>
        <begin position="128"/>
        <end position="177"/>
    </location>
</feature>
<dbReference type="InterPro" id="IPR013324">
    <property type="entry name" value="RNA_pol_sigma_r3/r4-like"/>
</dbReference>
<evidence type="ECO:0000256" key="1">
    <source>
        <dbReference type="ARBA" id="ARBA00010641"/>
    </source>
</evidence>
<dbReference type="GO" id="GO:0016987">
    <property type="term" value="F:sigma factor activity"/>
    <property type="evidence" value="ECO:0007669"/>
    <property type="project" value="UniProtKB-KW"/>
</dbReference>
<dbReference type="GO" id="GO:0006352">
    <property type="term" value="P:DNA-templated transcription initiation"/>
    <property type="evidence" value="ECO:0007669"/>
    <property type="project" value="InterPro"/>
</dbReference>
<dbReference type="AlphaFoldDB" id="A0A4R8DSF2"/>
<evidence type="ECO:0000256" key="4">
    <source>
        <dbReference type="ARBA" id="ARBA00023125"/>
    </source>
</evidence>
<gene>
    <name evidence="8" type="ORF">EDB95_1807</name>
</gene>
<dbReference type="SUPFAM" id="SSF88946">
    <property type="entry name" value="Sigma2 domain of RNA polymerase sigma factors"/>
    <property type="match status" value="1"/>
</dbReference>
<dbReference type="InterPro" id="IPR013325">
    <property type="entry name" value="RNA_pol_sigma_r2"/>
</dbReference>
<sequence>MEHSNYQLYSDEYLLEMYTRTGDNQWLAALLERYTLVLLGYCMRSLHNMELAKDAVQQVQLKVIRYVHRQKITSFPAWLFAIARNECVLQHRKQQRLLRDIIEADPEAIANPEVPEGYERARLDRHLPDALDRITEPQRDCILLFYLHQLSYQDISDKTGYSLKEVKSHIQNGKRNLKKILEQYE</sequence>
<name>A0A4R8DSF2_9BACT</name>
<dbReference type="InterPro" id="IPR013249">
    <property type="entry name" value="RNA_pol_sigma70_r4_t2"/>
</dbReference>
<dbReference type="GO" id="GO:0003677">
    <property type="term" value="F:DNA binding"/>
    <property type="evidence" value="ECO:0007669"/>
    <property type="project" value="UniProtKB-KW"/>
</dbReference>
<dbReference type="Pfam" id="PF08281">
    <property type="entry name" value="Sigma70_r4_2"/>
    <property type="match status" value="1"/>
</dbReference>
<dbReference type="InterPro" id="IPR039425">
    <property type="entry name" value="RNA_pol_sigma-70-like"/>
</dbReference>
<keyword evidence="5" id="KW-0804">Transcription</keyword>
<proteinExistence type="inferred from homology"/>
<dbReference type="OrthoDB" id="1116873at2"/>
<reference evidence="8 9" key="1">
    <citation type="submission" date="2019-03" db="EMBL/GenBank/DDBJ databases">
        <title>Genomic Encyclopedia of Type Strains, Phase IV (KMG-IV): sequencing the most valuable type-strain genomes for metagenomic binning, comparative biology and taxonomic classification.</title>
        <authorList>
            <person name="Goeker M."/>
        </authorList>
    </citation>
    <scope>NUCLEOTIDE SEQUENCE [LARGE SCALE GENOMIC DNA]</scope>
    <source>
        <strain evidence="8 9">DSM 100059</strain>
    </source>
</reference>